<keyword evidence="5 9" id="KW-0812">Transmembrane</keyword>
<keyword evidence="4" id="KW-1003">Cell membrane</keyword>
<feature type="transmembrane region" description="Helical" evidence="9">
    <location>
        <begin position="200"/>
        <end position="217"/>
    </location>
</feature>
<sequence length="283" mass="31377">MKNGMSEKKGKTLREKKRIQKAEVRYAMLKTSPVLFSYLFLSIAFGILMQETGVSALWAVLASLLVYTGAFQFVLVSFISSGASSLTVALTALAINSRHIFYGVSFVETFREMKKRYPYMIFSLTDETYALSCSLETPEGMDRKNLLFLIAISCHGYWVFGTFLGALIGRYIPFDFTGVDFCMTAMFVTIFLDQWKQAKSHIPAVAGLFSSILFLILLGKRRFILPALCLATAIMLAFRTKVEAKEKTESASGEAHGSEDTGELAGNAEKERTKECVEEGAGV</sequence>
<evidence type="ECO:0000256" key="3">
    <source>
        <dbReference type="ARBA" id="ARBA00022448"/>
    </source>
</evidence>
<accession>A0A391PC27</accession>
<evidence type="ECO:0000256" key="9">
    <source>
        <dbReference type="SAM" id="Phobius"/>
    </source>
</evidence>
<feature type="region of interest" description="Disordered" evidence="8">
    <location>
        <begin position="247"/>
        <end position="283"/>
    </location>
</feature>
<evidence type="ECO:0000256" key="6">
    <source>
        <dbReference type="ARBA" id="ARBA00022989"/>
    </source>
</evidence>
<evidence type="ECO:0000256" key="2">
    <source>
        <dbReference type="ARBA" id="ARBA00010735"/>
    </source>
</evidence>
<organism evidence="10 11">
    <name type="scientific">Mediterraneibacter butyricigenes</name>
    <dbReference type="NCBI Taxonomy" id="2316025"/>
    <lineage>
        <taxon>Bacteria</taxon>
        <taxon>Bacillati</taxon>
        <taxon>Bacillota</taxon>
        <taxon>Clostridia</taxon>
        <taxon>Lachnospirales</taxon>
        <taxon>Lachnospiraceae</taxon>
        <taxon>Mediterraneibacter</taxon>
    </lineage>
</organism>
<keyword evidence="3" id="KW-0813">Transport</keyword>
<comment type="similarity">
    <text evidence="2">Belongs to the AzlC family.</text>
</comment>
<name>A0A391PC27_9FIRM</name>
<dbReference type="GO" id="GO:1903785">
    <property type="term" value="P:L-valine transmembrane transport"/>
    <property type="evidence" value="ECO:0007669"/>
    <property type="project" value="TreeGrafter"/>
</dbReference>
<dbReference type="GO" id="GO:0005886">
    <property type="term" value="C:plasma membrane"/>
    <property type="evidence" value="ECO:0007669"/>
    <property type="project" value="UniProtKB-SubCell"/>
</dbReference>
<dbReference type="Proteomes" id="UP000265643">
    <property type="component" value="Unassembled WGS sequence"/>
</dbReference>
<feature type="transmembrane region" description="Helical" evidence="9">
    <location>
        <begin position="55"/>
        <end position="79"/>
    </location>
</feature>
<dbReference type="PANTHER" id="PTHR34979:SF1">
    <property type="entry name" value="INNER MEMBRANE PROTEIN YGAZ"/>
    <property type="match status" value="1"/>
</dbReference>
<keyword evidence="6 9" id="KW-1133">Transmembrane helix</keyword>
<evidence type="ECO:0000256" key="5">
    <source>
        <dbReference type="ARBA" id="ARBA00022692"/>
    </source>
</evidence>
<keyword evidence="11" id="KW-1185">Reference proteome</keyword>
<feature type="transmembrane region" description="Helical" evidence="9">
    <location>
        <begin position="26"/>
        <end position="49"/>
    </location>
</feature>
<evidence type="ECO:0000256" key="1">
    <source>
        <dbReference type="ARBA" id="ARBA00004651"/>
    </source>
</evidence>
<dbReference type="EMBL" id="BHGK01000001">
    <property type="protein sequence ID" value="GCA67359.1"/>
    <property type="molecule type" value="Genomic_DNA"/>
</dbReference>
<keyword evidence="7 9" id="KW-0472">Membrane</keyword>
<dbReference type="AlphaFoldDB" id="A0A391PC27"/>
<reference evidence="11" key="1">
    <citation type="submission" date="2018-09" db="EMBL/GenBank/DDBJ databases">
        <title>Draft Genome Sequence of Mediterraneibacter sp. KCTC 15684.</title>
        <authorList>
            <person name="Kim J.S."/>
            <person name="Han K.I."/>
            <person name="Suh M.K."/>
            <person name="Lee K.C."/>
            <person name="Eom M.K."/>
            <person name="Lee J.H."/>
            <person name="Park S.H."/>
            <person name="Kang S.W."/>
            <person name="Park J.E."/>
            <person name="Oh B.S."/>
            <person name="Yu S.Y."/>
            <person name="Choi S.H."/>
            <person name="Lee D.H."/>
            <person name="Yoon H."/>
            <person name="Kim B."/>
            <person name="Yang S.J."/>
            <person name="Lee J.S."/>
        </authorList>
    </citation>
    <scope>NUCLEOTIDE SEQUENCE [LARGE SCALE GENOMIC DNA]</scope>
    <source>
        <strain evidence="11">KCTC 15684</strain>
    </source>
</reference>
<gene>
    <name evidence="10" type="ORF">KGMB01110_17950</name>
</gene>
<dbReference type="InterPro" id="IPR011606">
    <property type="entry name" value="Brnchd-chn_aa_trnsp_permease"/>
</dbReference>
<evidence type="ECO:0000313" key="11">
    <source>
        <dbReference type="Proteomes" id="UP000265643"/>
    </source>
</evidence>
<feature type="transmembrane region" description="Helical" evidence="9">
    <location>
        <begin position="146"/>
        <end position="168"/>
    </location>
</feature>
<evidence type="ECO:0000256" key="8">
    <source>
        <dbReference type="SAM" id="MobiDB-lite"/>
    </source>
</evidence>
<comment type="subcellular location">
    <subcellularLocation>
        <location evidence="1">Cell membrane</location>
        <topology evidence="1">Multi-pass membrane protein</topology>
    </subcellularLocation>
</comment>
<dbReference type="Pfam" id="PF03591">
    <property type="entry name" value="AzlC"/>
    <property type="match status" value="1"/>
</dbReference>
<dbReference type="PANTHER" id="PTHR34979">
    <property type="entry name" value="INNER MEMBRANE PROTEIN YGAZ"/>
    <property type="match status" value="1"/>
</dbReference>
<comment type="caution">
    <text evidence="10">The sequence shown here is derived from an EMBL/GenBank/DDBJ whole genome shotgun (WGS) entry which is preliminary data.</text>
</comment>
<evidence type="ECO:0000256" key="7">
    <source>
        <dbReference type="ARBA" id="ARBA00023136"/>
    </source>
</evidence>
<dbReference type="RefSeq" id="WP_243112756.1">
    <property type="nucleotide sequence ID" value="NZ_BHGK01000001.1"/>
</dbReference>
<proteinExistence type="inferred from homology"/>
<evidence type="ECO:0000313" key="10">
    <source>
        <dbReference type="EMBL" id="GCA67359.1"/>
    </source>
</evidence>
<evidence type="ECO:0000256" key="4">
    <source>
        <dbReference type="ARBA" id="ARBA00022475"/>
    </source>
</evidence>
<protein>
    <submittedName>
        <fullName evidence="10">Branched-chain amino acid transporter AzlC</fullName>
    </submittedName>
</protein>
<feature type="compositionally biased region" description="Basic and acidic residues" evidence="8">
    <location>
        <begin position="268"/>
        <end position="277"/>
    </location>
</feature>